<comment type="caution">
    <text evidence="3">The sequence shown here is derived from an EMBL/GenBank/DDBJ whole genome shotgun (WGS) entry which is preliminary data.</text>
</comment>
<evidence type="ECO:0000256" key="1">
    <source>
        <dbReference type="SAM" id="Coils"/>
    </source>
</evidence>
<accession>A0A9N8HL48</accession>
<feature type="coiled-coil region" evidence="1">
    <location>
        <begin position="1392"/>
        <end position="1809"/>
    </location>
</feature>
<organism evidence="3 4">
    <name type="scientific">Seminavis robusta</name>
    <dbReference type="NCBI Taxonomy" id="568900"/>
    <lineage>
        <taxon>Eukaryota</taxon>
        <taxon>Sar</taxon>
        <taxon>Stramenopiles</taxon>
        <taxon>Ochrophyta</taxon>
        <taxon>Bacillariophyta</taxon>
        <taxon>Bacillariophyceae</taxon>
        <taxon>Bacillariophycidae</taxon>
        <taxon>Naviculales</taxon>
        <taxon>Naviculaceae</taxon>
        <taxon>Seminavis</taxon>
    </lineage>
</organism>
<dbReference type="PANTHER" id="PTHR34707:SF1">
    <property type="entry name" value="VIMENTIN-TYPE INTERMEDIATE FILAMENT-ASSOCIATED COILED-COIL PROTEIN"/>
    <property type="match status" value="1"/>
</dbReference>
<evidence type="ECO:0000313" key="3">
    <source>
        <dbReference type="EMBL" id="CAB9519233.1"/>
    </source>
</evidence>
<feature type="region of interest" description="Disordered" evidence="2">
    <location>
        <begin position="2211"/>
        <end position="2261"/>
    </location>
</feature>
<feature type="region of interest" description="Disordered" evidence="2">
    <location>
        <begin position="511"/>
        <end position="537"/>
    </location>
</feature>
<feature type="coiled-coil region" evidence="1">
    <location>
        <begin position="1993"/>
        <end position="2154"/>
    </location>
</feature>
<keyword evidence="1" id="KW-0175">Coiled coil</keyword>
<protein>
    <submittedName>
        <fullName evidence="3">Uncharacterized protein</fullName>
    </submittedName>
</protein>
<keyword evidence="4" id="KW-1185">Reference proteome</keyword>
<feature type="compositionally biased region" description="Basic and acidic residues" evidence="2">
    <location>
        <begin position="2212"/>
        <end position="2221"/>
    </location>
</feature>
<name>A0A9N8HL48_9STRA</name>
<feature type="region of interest" description="Disordered" evidence="2">
    <location>
        <begin position="63"/>
        <end position="99"/>
    </location>
</feature>
<feature type="coiled-coil region" evidence="1">
    <location>
        <begin position="1842"/>
        <end position="1963"/>
    </location>
</feature>
<proteinExistence type="predicted"/>
<feature type="coiled-coil region" evidence="1">
    <location>
        <begin position="132"/>
        <end position="508"/>
    </location>
</feature>
<feature type="region of interest" description="Disordered" evidence="2">
    <location>
        <begin position="2435"/>
        <end position="2490"/>
    </location>
</feature>
<evidence type="ECO:0000256" key="2">
    <source>
        <dbReference type="SAM" id="MobiDB-lite"/>
    </source>
</evidence>
<reference evidence="3" key="1">
    <citation type="submission" date="2020-06" db="EMBL/GenBank/DDBJ databases">
        <authorList>
            <consortium name="Plant Systems Biology data submission"/>
        </authorList>
    </citation>
    <scope>NUCLEOTIDE SEQUENCE</scope>
    <source>
        <strain evidence="3">D6</strain>
    </source>
</reference>
<gene>
    <name evidence="3" type="ORF">SEMRO_1000_G229710.1</name>
</gene>
<dbReference type="GO" id="GO:0045098">
    <property type="term" value="C:type III intermediate filament"/>
    <property type="evidence" value="ECO:0007669"/>
    <property type="project" value="TreeGrafter"/>
</dbReference>
<dbReference type="Proteomes" id="UP001153069">
    <property type="component" value="Unassembled WGS sequence"/>
</dbReference>
<feature type="region of interest" description="Disordered" evidence="2">
    <location>
        <begin position="1"/>
        <end position="30"/>
    </location>
</feature>
<feature type="coiled-coil region" evidence="1">
    <location>
        <begin position="696"/>
        <end position="1202"/>
    </location>
</feature>
<sequence>MADSAPPLPNEGNAPVEHPHPVGDSSLLSSTFGTISDRLHQAVQTPANYASSSVSASSNPANLVSNGGILMQPSKSIDDDDHEPSETESITTDTSAGMMPCDGASEEADEVSILEAKIQILYGQLHTRNSTIEQLRAANNQTRQDFELFEKENVECMEELCYDIQDLKDKLQEKEDRVCELESLQVIPEHLEGQEEIVAELEKMNQQLRAKDQRICELEESQGGIVAGHSEDASVCAELREELEATRRKLKEKGEMLEAVEESECLNFSLVEERDEEIERLNEVIANLEANVNAASRGTGGNDDHSTDSDATDDVADLEAKIQQLQDDLDEREEELDALKETSMQDQEELEDLGQQLATRDARIEQLETANRLNEELIRELEKLEARNEKENADELQDALEERDAKCKELQTKVDGLSQQLDLALEQIDDHELHTPELKQISELLEAETSRCELLDAKLSALENELKDRNSRIFHLGFDSDVELIEALQDTEQELQRKERDLAKLRQEPCPSDANTARAIPTNISTEKPASESRLVASADDPKSIEALLVEEKTIRQKVKSKVKSLTSYLQKREFDDDSQSSAYDMHELYFHLAQQIRDIVVDLSARDGVGNDLIKAFQLKLEYTASIEKALSAREVQIEMLVQELEEQELYKDNLNTSINSIGSNNSLLFSTKLDQLLVDLHERDEKLKVLEWLTVDLSKTLEAQTEELEEVKEKAAGENMQFERKIDQLLSDVKKREVEVQSFKQLVEAEGEVDSHQAELESRLAQEVSQREGLQDRLECLTNDLKESEMKITCLEAEVQSRVKDAVQKEELQQVMLSQEAAKREDLQAMADSLTAEFQIANKKIASLEFEVESKMQNAAQNEEQFLQEASQRKCFQAEVNSLTAKLAEAQEKNEYLQAKSASSEQDAGVERQRLSQELSQREGLQAMVESLTIDLKEAERKIACLEAEVDSKVQDTAQQGDRLSQEVSQRECLQAMIDSLTIELKGAEEKIACLEGQVKSSAQDASQKGSRLSQEVSQRVCLQAMVGSLTTELQEDREKIDCLEDKLKLSAQDAAQKEGLQALVDSLALDFQHAEKKIAQLETVVESKEQALLSQQQERKEIVASLTRDKMEAEGLMKQLEDELEAKNSFIRMREIQLQELSETEKSFRELSQRHTSLENDKRCLETALSERDDLLESMRLQRREIDKLVSELHATKEKLRDRYHQVATLVCVSEMAGRTVLALEKESDLRDDVLRDFEQEIDTLLADVQGRDQRIEELIVEKETALDIAQAKEDEFGAIPFLENQVQELGDKNHELLCELDSQGAMLEKLRHDLETRTEESAKHVAAAAEMKEENAKIKCALETQVAASGGELSKIQSDHADMQALWERKVEDLRSKNEGLVADLKIREDQLQEAAKFASQMEELKALNDNLLADLEGWEVRVNELERVVAAKDDVFQEMTVIEQLLEDQKSRTQDLLLEIDTLTNALEEKESELAFLKADTSKREQEIDTLKASLEQKESELDCLKAESSKQHATTIAELETHHEKLNHALKKQVEVLENQCREHKELSRRHEDTERELAGEIESLLKQCKKNNELEHRFDLSQRECERLNEEVSGLIAKCQDLTTSKEESLEQKEHCAKLQIQIGSLHQELEEQTQALQHSLSMKEKELDSLKEENEDHQAIIKEIESLGQDQCQDLTRSQEECLGQKALCAKLQIQIDSLHQELEEQTQALQCSLSMKEKELDSLKKEHEDHQAIIKELQSEIESLGVDRNHDIQTLQASLTKRREELESLEEENLEHLATIEELEKSCEEYAKKEQNYHDKNEDCVVVECQLRDVDTLKVVNEENQESEIITLIREKEDKIQALQSNLYEKDQTIGSLQDTNEQHMDTIKELKEQCNEYVEIKQEYKQEKQKCAKLQSEVQSLADIVRRTNEVTAQKMESIQKSPLNEATVREEVQSLRDEVEDLNYQLDKLSHEKAVLVDSIAAIQERTTMAEEQQLQQQQQLFSQLSDNMESVAQALEEREKQLEAREEDNRLKDAFVAELQNKIDQQSKDVASLIDEHEHESSELREKLDALSTALKEKQHAGGNVKVLEESLRKEEATYKAIQAENEKVRQQLEAIGFSSMDELVRGLAMKCQEHKEMENAIMELDVELTSLRKDLEKEKEKSTRIDNGGFRKDPLSNKCNLHVHKIRELEMKIDIFREEIAGKNAIIEDLTLRLNGESIDGHDQDSDKLSQSSKDAPGLRMKRVAGASGSSSNSNHRAKAAVPADASMTSDDSAAKTAKALATIPQLINTIKERDATIGALQQEIATSKRAIEGLARGLEYNVQEKIEADKLVHEKQTECSMFASKVQQLSKQLKQKEKMMEKLEKDNRRAMKRNLASYDEIKALSVNELVDLLRQSRLLSEDLEQERERLIANATNMSIALAESRNRVDDLMGQLEPEVYSLSDHSEPGRIHSRANSSQNSNDKPKGGGICGTMTTSPLSPFWGKPTRKSNQYSPL</sequence>
<feature type="compositionally biased region" description="Low complexity" evidence="2">
    <location>
        <begin position="2238"/>
        <end position="2248"/>
    </location>
</feature>
<dbReference type="PANTHER" id="PTHR34707">
    <property type="entry name" value="VIMENTIN-TYPE INTERMEDIATE FILAMENT-ASSOCIATED COILED-COIL PROTEIN"/>
    <property type="match status" value="1"/>
</dbReference>
<evidence type="ECO:0000313" key="4">
    <source>
        <dbReference type="Proteomes" id="UP001153069"/>
    </source>
</evidence>
<dbReference type="EMBL" id="CAICTM010000998">
    <property type="protein sequence ID" value="CAB9519233.1"/>
    <property type="molecule type" value="Genomic_DNA"/>
</dbReference>
<feature type="coiled-coil region" evidence="1">
    <location>
        <begin position="2340"/>
        <end position="2414"/>
    </location>
</feature>